<dbReference type="AlphaFoldDB" id="G2KQK6"/>
<dbReference type="OrthoDB" id="9780267at2"/>
<dbReference type="EMBL" id="CP002382">
    <property type="protein sequence ID" value="AEP09934.1"/>
    <property type="molecule type" value="Genomic_DNA"/>
</dbReference>
<dbReference type="RefSeq" id="WP_014103157.1">
    <property type="nucleotide sequence ID" value="NC_016026.1"/>
</dbReference>
<dbReference type="InterPro" id="IPR007462">
    <property type="entry name" value="COV1-like"/>
</dbReference>
<protein>
    <recommendedName>
        <fullName evidence="4">DUF502 domain-containing protein</fullName>
    </recommendedName>
</protein>
<dbReference type="eggNOG" id="COG2928">
    <property type="taxonomic scope" value="Bacteria"/>
</dbReference>
<dbReference type="KEGG" id="mai:MICA_1619"/>
<sequence length="235" mass="26216">MTTEQPQTPPDQPQEREPFHLSVFAKIRGYFLAGILVTAPISITLYLTWVFLKFIDSKVSAIIPAHYYPETAVPGLGLIIAVAFFITIGWFARNFMGRVVINISEYIVDRMPVIRTLYGATKQVFETVMGAQSQAFREAVMFQYPRPGIWAMGFVTGTTKGEVQRLTDDEVVNVFLPTTPNPTSGFLLFIPRKDLIFLEMNVEDAIKMIVSGGIITPSDPTLNPPQPKNGNGKKK</sequence>
<keyword evidence="1" id="KW-0472">Membrane</keyword>
<organism evidence="2 3">
    <name type="scientific">Micavibrio aeruginosavorus (strain ARL-13)</name>
    <dbReference type="NCBI Taxonomy" id="856793"/>
    <lineage>
        <taxon>Bacteria</taxon>
        <taxon>Pseudomonadati</taxon>
        <taxon>Bdellovibrionota</taxon>
        <taxon>Bdellovibrionia</taxon>
        <taxon>Bdellovibrionales</taxon>
        <taxon>Pseudobdellovibrionaceae</taxon>
        <taxon>Micavibrio</taxon>
    </lineage>
</organism>
<gene>
    <name evidence="2" type="ordered locus">MICA_1619</name>
</gene>
<evidence type="ECO:0000256" key="1">
    <source>
        <dbReference type="SAM" id="Phobius"/>
    </source>
</evidence>
<accession>G2KQK6</accession>
<name>G2KQK6_MICAA</name>
<dbReference type="Pfam" id="PF04367">
    <property type="entry name" value="DUF502"/>
    <property type="match status" value="1"/>
</dbReference>
<dbReference type="Proteomes" id="UP000009286">
    <property type="component" value="Chromosome"/>
</dbReference>
<keyword evidence="1" id="KW-1133">Transmembrane helix</keyword>
<keyword evidence="1" id="KW-0812">Transmembrane</keyword>
<proteinExistence type="predicted"/>
<feature type="transmembrane region" description="Helical" evidence="1">
    <location>
        <begin position="30"/>
        <end position="52"/>
    </location>
</feature>
<feature type="transmembrane region" description="Helical" evidence="1">
    <location>
        <begin position="72"/>
        <end position="92"/>
    </location>
</feature>
<evidence type="ECO:0000313" key="2">
    <source>
        <dbReference type="EMBL" id="AEP09934.1"/>
    </source>
</evidence>
<dbReference type="HOGENOM" id="CLU_068050_1_1_5"/>
<evidence type="ECO:0008006" key="4">
    <source>
        <dbReference type="Google" id="ProtNLM"/>
    </source>
</evidence>
<keyword evidence="3" id="KW-1185">Reference proteome</keyword>
<reference evidence="2 3" key="1">
    <citation type="journal article" date="2011" name="BMC Genomics">
        <title>Genomic insights into an obligate epibiotic bacterial predator: Micavibrio aeruginosavorus ARL-13.</title>
        <authorList>
            <person name="Wang Z."/>
            <person name="Kadouri D."/>
            <person name="Wu M."/>
        </authorList>
    </citation>
    <scope>NUCLEOTIDE SEQUENCE [LARGE SCALE GENOMIC DNA]</scope>
    <source>
        <strain evidence="2 3">ARL-13</strain>
    </source>
</reference>
<dbReference type="PANTHER" id="PTHR31876">
    <property type="entry name" value="COV-LIKE PROTEIN 1"/>
    <property type="match status" value="1"/>
</dbReference>
<dbReference type="PANTHER" id="PTHR31876:SF26">
    <property type="entry name" value="PROTEIN LIKE COV 2"/>
    <property type="match status" value="1"/>
</dbReference>
<evidence type="ECO:0000313" key="3">
    <source>
        <dbReference type="Proteomes" id="UP000009286"/>
    </source>
</evidence>
<dbReference type="STRING" id="856793.MICA_1619"/>